<dbReference type="AlphaFoldDB" id="A0A226N4K2"/>
<protein>
    <recommendedName>
        <fullName evidence="4">Histone-lysine N-methyltransferase PRDM6</fullName>
    </recommendedName>
</protein>
<dbReference type="OrthoDB" id="9187576at2759"/>
<accession>A0A226N4K2</accession>
<dbReference type="InterPro" id="IPR046341">
    <property type="entry name" value="SET_dom_sf"/>
</dbReference>
<evidence type="ECO:0000313" key="2">
    <source>
        <dbReference type="EMBL" id="OXB62422.1"/>
    </source>
</evidence>
<feature type="region of interest" description="Disordered" evidence="1">
    <location>
        <begin position="34"/>
        <end position="78"/>
    </location>
</feature>
<dbReference type="STRING" id="9009.A0A226N4K2"/>
<name>A0A226N4K2_CALSU</name>
<gene>
    <name evidence="2" type="ORF">ASZ78_014023</name>
</gene>
<dbReference type="Gene3D" id="2.170.270.10">
    <property type="entry name" value="SET domain"/>
    <property type="match status" value="1"/>
</dbReference>
<evidence type="ECO:0000256" key="1">
    <source>
        <dbReference type="SAM" id="MobiDB-lite"/>
    </source>
</evidence>
<comment type="caution">
    <text evidence="2">The sequence shown here is derived from an EMBL/GenBank/DDBJ whole genome shotgun (WGS) entry which is preliminary data.</text>
</comment>
<dbReference type="EMBL" id="MCFN01000217">
    <property type="protein sequence ID" value="OXB62422.1"/>
    <property type="molecule type" value="Genomic_DNA"/>
</dbReference>
<evidence type="ECO:0008006" key="4">
    <source>
        <dbReference type="Google" id="ProtNLM"/>
    </source>
</evidence>
<proteinExistence type="predicted"/>
<dbReference type="Proteomes" id="UP000198323">
    <property type="component" value="Unassembled WGS sequence"/>
</dbReference>
<keyword evidence="3" id="KW-1185">Reference proteome</keyword>
<sequence length="323" mass="34127">MLKPGDPGGSAFLKVDPAYLQHWQQLFPQSGQLKSSGALAQLQPPERVEPPADSLRQRPASLSSASSSSSSSTPSSSSTSSCVAAAAASLAGLTALPVTQLPVFAPLQSSEPSAGGAPAPLQGKDLCGAGGGSKCGERASSRFRCSAEELDYYLYGQQRMEIIPLNQHTSDPNNRCDMCADNRNGECPMHGPLHSLRRLVGTSSAAAAAPPPEIPEWLRDLPREVCLCTSTVPGLAYGICAAQRIQQGTWIGPFQGVLLLPERVQAGAVRNTQHLWEVSPLPLFLVRAGCLETDVECNCSFTECKQKKTDQRCKSANPAGLEG</sequence>
<organism evidence="2 3">
    <name type="scientific">Callipepla squamata</name>
    <name type="common">Scaled quail</name>
    <dbReference type="NCBI Taxonomy" id="9009"/>
    <lineage>
        <taxon>Eukaryota</taxon>
        <taxon>Metazoa</taxon>
        <taxon>Chordata</taxon>
        <taxon>Craniata</taxon>
        <taxon>Vertebrata</taxon>
        <taxon>Euteleostomi</taxon>
        <taxon>Archelosauria</taxon>
        <taxon>Archosauria</taxon>
        <taxon>Dinosauria</taxon>
        <taxon>Saurischia</taxon>
        <taxon>Theropoda</taxon>
        <taxon>Coelurosauria</taxon>
        <taxon>Aves</taxon>
        <taxon>Neognathae</taxon>
        <taxon>Galloanserae</taxon>
        <taxon>Galliformes</taxon>
        <taxon>Odontophoridae</taxon>
        <taxon>Callipepla</taxon>
    </lineage>
</organism>
<evidence type="ECO:0000313" key="3">
    <source>
        <dbReference type="Proteomes" id="UP000198323"/>
    </source>
</evidence>
<reference evidence="2 3" key="1">
    <citation type="submission" date="2016-07" db="EMBL/GenBank/DDBJ databases">
        <title>Disparate Historic Effective Population Sizes Predicted by Modern Levels of Genome Diversity for the Scaled Quail (Callipepla squamata) and the Northern Bobwhite (Colinus virginianus): Inferences from First and Second Generation Draft Genome Assemblies for Sympatric New World Quail.</title>
        <authorList>
            <person name="Oldeschulte D.L."/>
            <person name="Halley Y.A."/>
            <person name="Bhattarai E.K."/>
            <person name="Brashear W.A."/>
            <person name="Hill J."/>
            <person name="Metz R.P."/>
            <person name="Johnson C.D."/>
            <person name="Rollins D."/>
            <person name="Peterson M.J."/>
            <person name="Bickhart D.M."/>
            <person name="Decker J.E."/>
            <person name="Seabury C.M."/>
        </authorList>
    </citation>
    <scope>NUCLEOTIDE SEQUENCE [LARGE SCALE GENOMIC DNA]</scope>
    <source>
        <strain evidence="2 3">Texas</strain>
        <tissue evidence="2">Leg muscle</tissue>
    </source>
</reference>
<feature type="compositionally biased region" description="Low complexity" evidence="1">
    <location>
        <begin position="60"/>
        <end position="78"/>
    </location>
</feature>